<evidence type="ECO:0000259" key="3">
    <source>
        <dbReference type="Pfam" id="PF18917"/>
    </source>
</evidence>
<dbReference type="EMBL" id="JAYFUM010000010">
    <property type="protein sequence ID" value="MEA5139551.1"/>
    <property type="molecule type" value="Genomic_DNA"/>
</dbReference>
<keyword evidence="5" id="KW-1185">Reference proteome</keyword>
<feature type="transmembrane region" description="Helical" evidence="2">
    <location>
        <begin position="37"/>
        <end position="52"/>
    </location>
</feature>
<dbReference type="Pfam" id="PF18917">
    <property type="entry name" value="LiaI-LiaF-like_TM1"/>
    <property type="match status" value="1"/>
</dbReference>
<dbReference type="InterPro" id="IPR043726">
    <property type="entry name" value="LiaI-LiaF-like_TM1"/>
</dbReference>
<gene>
    <name evidence="4" type="ORF">VB248_10410</name>
</gene>
<keyword evidence="2" id="KW-1133">Transmembrane helix</keyword>
<evidence type="ECO:0000313" key="4">
    <source>
        <dbReference type="EMBL" id="MEA5139551.1"/>
    </source>
</evidence>
<proteinExistence type="predicted"/>
<accession>A0ABU5Q9P9</accession>
<keyword evidence="2" id="KW-0472">Membrane</keyword>
<dbReference type="RefSeq" id="WP_323296706.1">
    <property type="nucleotide sequence ID" value="NZ_JAYFUM010000010.1"/>
</dbReference>
<dbReference type="Proteomes" id="UP001302949">
    <property type="component" value="Unassembled WGS sequence"/>
</dbReference>
<name>A0ABU5Q9P9_9BACT</name>
<feature type="compositionally biased region" description="Acidic residues" evidence="1">
    <location>
        <begin position="96"/>
        <end position="112"/>
    </location>
</feature>
<evidence type="ECO:0000256" key="1">
    <source>
        <dbReference type="SAM" id="MobiDB-lite"/>
    </source>
</evidence>
<evidence type="ECO:0000313" key="5">
    <source>
        <dbReference type="Proteomes" id="UP001302949"/>
    </source>
</evidence>
<comment type="caution">
    <text evidence="4">The sequence shown here is derived from an EMBL/GenBank/DDBJ whole genome shotgun (WGS) entry which is preliminary data.</text>
</comment>
<organism evidence="4 5">
    <name type="scientific">Arcicella rigui</name>
    <dbReference type="NCBI Taxonomy" id="797020"/>
    <lineage>
        <taxon>Bacteria</taxon>
        <taxon>Pseudomonadati</taxon>
        <taxon>Bacteroidota</taxon>
        <taxon>Cytophagia</taxon>
        <taxon>Cytophagales</taxon>
        <taxon>Flectobacillaceae</taxon>
        <taxon>Arcicella</taxon>
    </lineage>
</organism>
<protein>
    <submittedName>
        <fullName evidence="4">DUF5668 domain-containing protein</fullName>
    </submittedName>
</protein>
<feature type="region of interest" description="Disordered" evidence="1">
    <location>
        <begin position="92"/>
        <end position="117"/>
    </location>
</feature>
<keyword evidence="2" id="KW-0812">Transmembrane</keyword>
<feature type="transmembrane region" description="Helical" evidence="2">
    <location>
        <begin position="59"/>
        <end position="77"/>
    </location>
</feature>
<feature type="domain" description="LiaI-LiaF-like transmembrane region" evidence="3">
    <location>
        <begin position="6"/>
        <end position="48"/>
    </location>
</feature>
<reference evidence="4 5" key="1">
    <citation type="submission" date="2023-12" db="EMBL/GenBank/DDBJ databases">
        <title>Novel species of the genus Arcicella isolated from rivers.</title>
        <authorList>
            <person name="Lu H."/>
        </authorList>
    </citation>
    <scope>NUCLEOTIDE SEQUENCE [LARGE SCALE GENOMIC DNA]</scope>
    <source>
        <strain evidence="4 5">KCTC 23307</strain>
    </source>
</reference>
<evidence type="ECO:0000256" key="2">
    <source>
        <dbReference type="SAM" id="Phobius"/>
    </source>
</evidence>
<sequence>MNSKSLFSGGFLILLGLLFLGKEFGWFHINWHEISRLWPLLLIYLGLVAFLGKSSRSATVVTIVLLCVAIPTVLIRSCQEKVETAFNDHDIHIGTDENEDDNNNDDNEDNEDYSNRESQQRLVEAMNPLIKNAKFDFSGGAAEFIIKGTSKDLVEADADLNFGNISLKKTGDSTNPDIKFALKGKKDHINFSDDNHNKINLKLNPSVLWDMSFEFGAGKADFDLSDYKIKHLSIKTGVTETDVKLGDKVNNLDVQVESGLTSIEFNIPESVGCRIDVDGGLNSKDFDGFIQKNGHWETPNFEKSTKKININFDGGLQELKVKRY</sequence>